<evidence type="ECO:0000313" key="3">
    <source>
        <dbReference type="Proteomes" id="UP000237144"/>
    </source>
</evidence>
<reference evidence="2 3" key="1">
    <citation type="journal article" date="2018" name="Front. Microbiol.">
        <title>Prospects for Fungal Bioremediation of Acidic Radioactive Waste Sites: Characterization and Genome Sequence of Rhodotorula taiwanensis MD1149.</title>
        <authorList>
            <person name="Tkavc R."/>
            <person name="Matrosova V.Y."/>
            <person name="Grichenko O.E."/>
            <person name="Gostincar C."/>
            <person name="Volpe R.P."/>
            <person name="Klimenkova P."/>
            <person name="Gaidamakova E.K."/>
            <person name="Zhou C.E."/>
            <person name="Stewart B.J."/>
            <person name="Lyman M.G."/>
            <person name="Malfatti S.A."/>
            <person name="Rubinfeld B."/>
            <person name="Courtot M."/>
            <person name="Singh J."/>
            <person name="Dalgard C.L."/>
            <person name="Hamilton T."/>
            <person name="Frey K.G."/>
            <person name="Gunde-Cimerman N."/>
            <person name="Dugan L."/>
            <person name="Daly M.J."/>
        </authorList>
    </citation>
    <scope>NUCLEOTIDE SEQUENCE [LARGE SCALE GENOMIC DNA]</scope>
    <source>
        <strain evidence="2 3">MD1149</strain>
    </source>
</reference>
<dbReference type="AlphaFoldDB" id="A0A2S5B8S4"/>
<feature type="compositionally biased region" description="Polar residues" evidence="1">
    <location>
        <begin position="662"/>
        <end position="677"/>
    </location>
</feature>
<organism evidence="2 3">
    <name type="scientific">Rhodotorula taiwanensis</name>
    <dbReference type="NCBI Taxonomy" id="741276"/>
    <lineage>
        <taxon>Eukaryota</taxon>
        <taxon>Fungi</taxon>
        <taxon>Dikarya</taxon>
        <taxon>Basidiomycota</taxon>
        <taxon>Pucciniomycotina</taxon>
        <taxon>Microbotryomycetes</taxon>
        <taxon>Sporidiobolales</taxon>
        <taxon>Sporidiobolaceae</taxon>
        <taxon>Rhodotorula</taxon>
    </lineage>
</organism>
<feature type="region of interest" description="Disordered" evidence="1">
    <location>
        <begin position="347"/>
        <end position="545"/>
    </location>
</feature>
<feature type="region of interest" description="Disordered" evidence="1">
    <location>
        <begin position="599"/>
        <end position="636"/>
    </location>
</feature>
<feature type="compositionally biased region" description="Low complexity" evidence="1">
    <location>
        <begin position="465"/>
        <end position="531"/>
    </location>
</feature>
<feature type="compositionally biased region" description="Polar residues" evidence="1">
    <location>
        <begin position="609"/>
        <end position="620"/>
    </location>
</feature>
<comment type="caution">
    <text evidence="2">The sequence shown here is derived from an EMBL/GenBank/DDBJ whole genome shotgun (WGS) entry which is preliminary data.</text>
</comment>
<feature type="compositionally biased region" description="Polar residues" evidence="1">
    <location>
        <begin position="125"/>
        <end position="134"/>
    </location>
</feature>
<protein>
    <recommendedName>
        <fullName evidence="4">BZIP domain-containing protein</fullName>
    </recommendedName>
</protein>
<feature type="compositionally biased region" description="Pro residues" evidence="1">
    <location>
        <begin position="200"/>
        <end position="214"/>
    </location>
</feature>
<dbReference type="STRING" id="741276.A0A2S5B8S4"/>
<feature type="compositionally biased region" description="Low complexity" evidence="1">
    <location>
        <begin position="255"/>
        <end position="265"/>
    </location>
</feature>
<keyword evidence="3" id="KW-1185">Reference proteome</keyword>
<feature type="compositionally biased region" description="Polar residues" evidence="1">
    <location>
        <begin position="532"/>
        <end position="545"/>
    </location>
</feature>
<dbReference type="Gene3D" id="1.20.5.170">
    <property type="match status" value="1"/>
</dbReference>
<evidence type="ECO:0000313" key="2">
    <source>
        <dbReference type="EMBL" id="POY73121.1"/>
    </source>
</evidence>
<evidence type="ECO:0008006" key="4">
    <source>
        <dbReference type="Google" id="ProtNLM"/>
    </source>
</evidence>
<dbReference type="Proteomes" id="UP000237144">
    <property type="component" value="Unassembled WGS sequence"/>
</dbReference>
<feature type="compositionally biased region" description="Polar residues" evidence="1">
    <location>
        <begin position="277"/>
        <end position="297"/>
    </location>
</feature>
<feature type="region of interest" description="Disordered" evidence="1">
    <location>
        <begin position="662"/>
        <end position="691"/>
    </location>
</feature>
<feature type="compositionally biased region" description="Basic and acidic residues" evidence="1">
    <location>
        <begin position="1"/>
        <end position="10"/>
    </location>
</feature>
<feature type="compositionally biased region" description="Pro residues" evidence="1">
    <location>
        <begin position="370"/>
        <end position="382"/>
    </location>
</feature>
<feature type="region of interest" description="Disordered" evidence="1">
    <location>
        <begin position="775"/>
        <end position="799"/>
    </location>
</feature>
<name>A0A2S5B8S4_9BASI</name>
<feature type="compositionally biased region" description="Low complexity" evidence="1">
    <location>
        <begin position="17"/>
        <end position="27"/>
    </location>
</feature>
<feature type="region of interest" description="Disordered" evidence="1">
    <location>
        <begin position="1"/>
        <end position="48"/>
    </location>
</feature>
<sequence length="799" mass="82031">MPDLHSRDGTPDDSIEAGPSGQSAAAASRKRGRKQDDSLPPSRSRDIQRAFRARRAALLSNLELRVAFLERENSALRDQLGLAPDGPPLSGPEPEYQRVDGIAEGIEGTSSERPGVAVIAGSPVPSGNGSGTTTKRPRKRQSSGKPAIERDDAADEATSNGPPAPNSLYGNAPSPLATLAHAAGTAEWHDPHHPQAGSPAPHPNGPGGAPPPYMHYPYAASPNGHPMYQSSPNESGPPHPGHLYSGQPPYPPQHTQPNQQHPVPNGSVASGPRPHGWSTSAQDPNAQDQQGAPYTQQYSHPHPPAPAAYSLPHSHPQQHSQYGYPLANQYPQHAQAYGVTTQACCAQPHGASPAGSVPPPPAPMHGQYGYPPPPPSHAPPPSQHGQYAASSSHGHQPQPPYGSGFSSEASPSHTHSGHVTLPPTPVSHTPSPASAATSPAATGSAAAANGRSALGPSAMHTSSHGQPQLPPHQAQQQQQLSLGPSGSSQLYLQQPGHAGSGSTAFTASPAGSAASPLSTTTTVATPQTPLSSTGNVPGSTTATATPNLVAPREYLLRACGLSPRTVSRALAAGVGDADDEHRFAAFCAAVVEIAQRQPGPMKRIKLPRTDSSSSAGSQRQADGATGPADTAGGDKNSLEWNDELCCGGLIDCSAPIFDNTPSYPTPNGSSSVSTTSGRPDDASSPAALPTLPPFLPLRDAFSRLSHALRKAPIELALALSSLGGSAAAATADRTRPDSSFAVVSVPGNREDGIKGTEELWVAEKAVEAAIEADLAAKSDSNSSNRPAQAETCQPKSGCC</sequence>
<evidence type="ECO:0000256" key="1">
    <source>
        <dbReference type="SAM" id="MobiDB-lite"/>
    </source>
</evidence>
<feature type="compositionally biased region" description="Polar residues" evidence="1">
    <location>
        <begin position="404"/>
        <end position="414"/>
    </location>
</feature>
<feature type="compositionally biased region" description="Polar residues" evidence="1">
    <location>
        <begin position="778"/>
        <end position="799"/>
    </location>
</feature>
<dbReference type="EMBL" id="PJQD01000040">
    <property type="protein sequence ID" value="POY73121.1"/>
    <property type="molecule type" value="Genomic_DNA"/>
</dbReference>
<feature type="region of interest" description="Disordered" evidence="1">
    <location>
        <begin position="79"/>
        <end position="326"/>
    </location>
</feature>
<feature type="compositionally biased region" description="Low complexity" evidence="1">
    <location>
        <begin position="621"/>
        <end position="634"/>
    </location>
</feature>
<proteinExistence type="predicted"/>
<dbReference type="OrthoDB" id="2527720at2759"/>
<gene>
    <name evidence="2" type="ORF">BMF94_3814</name>
</gene>
<feature type="compositionally biased region" description="Low complexity" evidence="1">
    <location>
        <begin position="426"/>
        <end position="448"/>
    </location>
</feature>
<accession>A0A2S5B8S4</accession>